<accession>A0ACB6ZLE6</accession>
<keyword evidence="2" id="KW-1185">Reference proteome</keyword>
<evidence type="ECO:0000313" key="2">
    <source>
        <dbReference type="Proteomes" id="UP000886501"/>
    </source>
</evidence>
<organism evidence="1 2">
    <name type="scientific">Thelephora ganbajun</name>
    <name type="common">Ganba fungus</name>
    <dbReference type="NCBI Taxonomy" id="370292"/>
    <lineage>
        <taxon>Eukaryota</taxon>
        <taxon>Fungi</taxon>
        <taxon>Dikarya</taxon>
        <taxon>Basidiomycota</taxon>
        <taxon>Agaricomycotina</taxon>
        <taxon>Agaricomycetes</taxon>
        <taxon>Thelephorales</taxon>
        <taxon>Thelephoraceae</taxon>
        <taxon>Thelephora</taxon>
    </lineage>
</organism>
<gene>
    <name evidence="1" type="ORF">BDM02DRAFT_3112457</name>
</gene>
<name>A0ACB6ZLE6_THEGA</name>
<sequence length="191" mass="21008">MQVPPKQRINIVPFDSVTQRDAFSVGLDGLKGWNVNALISETPQAREDRRRKKELKKLAKSHALGSFPQHASATPVQTDRTPGPRTITPKPAHSNLVGRPLTSTPVTTNPAPSEHTPMDLPQKRGKKRELEDSATTVTPQQNHRQATPPATIVNGTNGARPRPIKKQRVDVQGPTQTRDLPFQQQPTPQGI</sequence>
<reference evidence="1" key="1">
    <citation type="submission" date="2019-10" db="EMBL/GenBank/DDBJ databases">
        <authorList>
            <consortium name="DOE Joint Genome Institute"/>
            <person name="Kuo A."/>
            <person name="Miyauchi S."/>
            <person name="Kiss E."/>
            <person name="Drula E."/>
            <person name="Kohler A."/>
            <person name="Sanchez-Garcia M."/>
            <person name="Andreopoulos B."/>
            <person name="Barry K.W."/>
            <person name="Bonito G."/>
            <person name="Buee M."/>
            <person name="Carver A."/>
            <person name="Chen C."/>
            <person name="Cichocki N."/>
            <person name="Clum A."/>
            <person name="Culley D."/>
            <person name="Crous P.W."/>
            <person name="Fauchery L."/>
            <person name="Girlanda M."/>
            <person name="Hayes R."/>
            <person name="Keri Z."/>
            <person name="Labutti K."/>
            <person name="Lipzen A."/>
            <person name="Lombard V."/>
            <person name="Magnuson J."/>
            <person name="Maillard F."/>
            <person name="Morin E."/>
            <person name="Murat C."/>
            <person name="Nolan M."/>
            <person name="Ohm R."/>
            <person name="Pangilinan J."/>
            <person name="Pereira M."/>
            <person name="Perotto S."/>
            <person name="Peter M."/>
            <person name="Riley R."/>
            <person name="Sitrit Y."/>
            <person name="Stielow B."/>
            <person name="Szollosi G."/>
            <person name="Zifcakova L."/>
            <person name="Stursova M."/>
            <person name="Spatafora J.W."/>
            <person name="Tedersoo L."/>
            <person name="Vaario L.-M."/>
            <person name="Yamada A."/>
            <person name="Yan M."/>
            <person name="Wang P."/>
            <person name="Xu J."/>
            <person name="Bruns T."/>
            <person name="Baldrian P."/>
            <person name="Vilgalys R."/>
            <person name="Henrissat B."/>
            <person name="Grigoriev I.V."/>
            <person name="Hibbett D."/>
            <person name="Nagy L.G."/>
            <person name="Martin F.M."/>
        </authorList>
    </citation>
    <scope>NUCLEOTIDE SEQUENCE</scope>
    <source>
        <strain evidence="1">P2</strain>
    </source>
</reference>
<evidence type="ECO:0000313" key="1">
    <source>
        <dbReference type="EMBL" id="KAF9650216.1"/>
    </source>
</evidence>
<comment type="caution">
    <text evidence="1">The sequence shown here is derived from an EMBL/GenBank/DDBJ whole genome shotgun (WGS) entry which is preliminary data.</text>
</comment>
<reference evidence="1" key="2">
    <citation type="journal article" date="2020" name="Nat. Commun.">
        <title>Large-scale genome sequencing of mycorrhizal fungi provides insights into the early evolution of symbiotic traits.</title>
        <authorList>
            <person name="Miyauchi S."/>
            <person name="Kiss E."/>
            <person name="Kuo A."/>
            <person name="Drula E."/>
            <person name="Kohler A."/>
            <person name="Sanchez-Garcia M."/>
            <person name="Morin E."/>
            <person name="Andreopoulos B."/>
            <person name="Barry K.W."/>
            <person name="Bonito G."/>
            <person name="Buee M."/>
            <person name="Carver A."/>
            <person name="Chen C."/>
            <person name="Cichocki N."/>
            <person name="Clum A."/>
            <person name="Culley D."/>
            <person name="Crous P.W."/>
            <person name="Fauchery L."/>
            <person name="Girlanda M."/>
            <person name="Hayes R.D."/>
            <person name="Keri Z."/>
            <person name="LaButti K."/>
            <person name="Lipzen A."/>
            <person name="Lombard V."/>
            <person name="Magnuson J."/>
            <person name="Maillard F."/>
            <person name="Murat C."/>
            <person name="Nolan M."/>
            <person name="Ohm R.A."/>
            <person name="Pangilinan J."/>
            <person name="Pereira M.F."/>
            <person name="Perotto S."/>
            <person name="Peter M."/>
            <person name="Pfister S."/>
            <person name="Riley R."/>
            <person name="Sitrit Y."/>
            <person name="Stielow J.B."/>
            <person name="Szollosi G."/>
            <person name="Zifcakova L."/>
            <person name="Stursova M."/>
            <person name="Spatafora J.W."/>
            <person name="Tedersoo L."/>
            <person name="Vaario L.M."/>
            <person name="Yamada A."/>
            <person name="Yan M."/>
            <person name="Wang P."/>
            <person name="Xu J."/>
            <person name="Bruns T."/>
            <person name="Baldrian P."/>
            <person name="Vilgalys R."/>
            <person name="Dunand C."/>
            <person name="Henrissat B."/>
            <person name="Grigoriev I.V."/>
            <person name="Hibbett D."/>
            <person name="Nagy L.G."/>
            <person name="Martin F.M."/>
        </authorList>
    </citation>
    <scope>NUCLEOTIDE SEQUENCE</scope>
    <source>
        <strain evidence="1">P2</strain>
    </source>
</reference>
<dbReference type="Proteomes" id="UP000886501">
    <property type="component" value="Unassembled WGS sequence"/>
</dbReference>
<dbReference type="EMBL" id="MU117987">
    <property type="protein sequence ID" value="KAF9650216.1"/>
    <property type="molecule type" value="Genomic_DNA"/>
</dbReference>
<proteinExistence type="predicted"/>
<protein>
    <submittedName>
        <fullName evidence="1">Uncharacterized protein</fullName>
    </submittedName>
</protein>